<evidence type="ECO:0000256" key="3">
    <source>
        <dbReference type="ARBA" id="ARBA00022475"/>
    </source>
</evidence>
<evidence type="ECO:0000256" key="1">
    <source>
        <dbReference type="ARBA" id="ARBA00004429"/>
    </source>
</evidence>
<name>A0A317EEE7_9PROT</name>
<proteinExistence type="inferred from homology"/>
<dbReference type="PANTHER" id="PTHR30012">
    <property type="entry name" value="GENERAL SECRETION PATHWAY PROTEIN"/>
    <property type="match status" value="1"/>
</dbReference>
<evidence type="ECO:0000256" key="8">
    <source>
        <dbReference type="SAM" id="Phobius"/>
    </source>
</evidence>
<evidence type="ECO:0000313" key="10">
    <source>
        <dbReference type="EMBL" id="PWR24636.1"/>
    </source>
</evidence>
<comment type="caution">
    <text evidence="10">The sequence shown here is derived from an EMBL/GenBank/DDBJ whole genome shotgun (WGS) entry which is preliminary data.</text>
</comment>
<keyword evidence="3" id="KW-1003">Cell membrane</keyword>
<protein>
    <submittedName>
        <fullName evidence="10">Type II secretion system protein</fullName>
    </submittedName>
</protein>
<evidence type="ECO:0000256" key="4">
    <source>
        <dbReference type="ARBA" id="ARBA00022519"/>
    </source>
</evidence>
<keyword evidence="4" id="KW-0997">Cell inner membrane</keyword>
<dbReference type="InterPro" id="IPR018076">
    <property type="entry name" value="T2SS_GspF_dom"/>
</dbReference>
<evidence type="ECO:0000256" key="7">
    <source>
        <dbReference type="ARBA" id="ARBA00023136"/>
    </source>
</evidence>
<dbReference type="GO" id="GO:0005886">
    <property type="term" value="C:plasma membrane"/>
    <property type="evidence" value="ECO:0007669"/>
    <property type="project" value="UniProtKB-SubCell"/>
</dbReference>
<feature type="transmembrane region" description="Helical" evidence="8">
    <location>
        <begin position="373"/>
        <end position="396"/>
    </location>
</feature>
<gene>
    <name evidence="10" type="ORF">DKG74_07480</name>
</gene>
<dbReference type="Gene3D" id="1.20.81.30">
    <property type="entry name" value="Type II secretion system (T2SS), domain F"/>
    <property type="match status" value="2"/>
</dbReference>
<dbReference type="AlphaFoldDB" id="A0A317EEE7"/>
<dbReference type="InterPro" id="IPR042094">
    <property type="entry name" value="T2SS_GspF_sf"/>
</dbReference>
<feature type="domain" description="Type II secretion system protein GspF" evidence="9">
    <location>
        <begin position="70"/>
        <end position="190"/>
    </location>
</feature>
<dbReference type="PRINTS" id="PR00812">
    <property type="entry name" value="BCTERIALGSPF"/>
</dbReference>
<keyword evidence="11" id="KW-1185">Reference proteome</keyword>
<organism evidence="10 11">
    <name type="scientific">Zavarzinia aquatilis</name>
    <dbReference type="NCBI Taxonomy" id="2211142"/>
    <lineage>
        <taxon>Bacteria</taxon>
        <taxon>Pseudomonadati</taxon>
        <taxon>Pseudomonadota</taxon>
        <taxon>Alphaproteobacteria</taxon>
        <taxon>Rhodospirillales</taxon>
        <taxon>Zavarziniaceae</taxon>
        <taxon>Zavarzinia</taxon>
    </lineage>
</organism>
<sequence length="402" mass="42046">MKNFRYRAVVLRTGEIQQGTVEGRDRDAAIEALRVAGLMAIEATEGEAAAPARVRVAGAQRKALPDTVGQIAVLLDAGLPLDRALAMAADNARDPALAGAVLALRDRVKGGVPLARAMAEAGGLFSPMAIALAEAGEASGRLGTTLARLAAALERQEALRQTVRSALFYPLMLLVVALGVILIMLLVVVPQFETLFADLGGDLPPVTAIVVGISRFIRDWGLIALLGVIVGGFLLRHWLRRPEMQAVVDRRILSVPLAGRLVVEAQTARFARTLGALVDSNVALPAALAIAARTLSNRHMAAAVGRVAAGLHEGAGLAGPLAATGIFPRLAIGFLRTGEETAQLGPMLLRLADVLDREVNHTTQRLITLMTPVLTVVLGIVVAGVIAAIMSAILGVNDLALQ</sequence>
<keyword evidence="5 8" id="KW-0812">Transmembrane</keyword>
<dbReference type="PANTHER" id="PTHR30012:SF0">
    <property type="entry name" value="TYPE II SECRETION SYSTEM PROTEIN F-RELATED"/>
    <property type="match status" value="1"/>
</dbReference>
<feature type="domain" description="Type II secretion system protein GspF" evidence="9">
    <location>
        <begin position="270"/>
        <end position="390"/>
    </location>
</feature>
<dbReference type="OrthoDB" id="9805682at2"/>
<dbReference type="EMBL" id="QGLE01000003">
    <property type="protein sequence ID" value="PWR24636.1"/>
    <property type="molecule type" value="Genomic_DNA"/>
</dbReference>
<evidence type="ECO:0000256" key="6">
    <source>
        <dbReference type="ARBA" id="ARBA00022989"/>
    </source>
</evidence>
<dbReference type="FunFam" id="1.20.81.30:FF:000001">
    <property type="entry name" value="Type II secretion system protein F"/>
    <property type="match status" value="1"/>
</dbReference>
<comment type="subcellular location">
    <subcellularLocation>
        <location evidence="1">Cell inner membrane</location>
        <topology evidence="1">Multi-pass membrane protein</topology>
    </subcellularLocation>
</comment>
<dbReference type="InterPro" id="IPR003004">
    <property type="entry name" value="GspF/PilC"/>
</dbReference>
<keyword evidence="6 8" id="KW-1133">Transmembrane helix</keyword>
<dbReference type="RefSeq" id="WP_109904262.1">
    <property type="nucleotide sequence ID" value="NZ_QGLE01000003.1"/>
</dbReference>
<comment type="similarity">
    <text evidence="2">Belongs to the GSP F family.</text>
</comment>
<evidence type="ECO:0000256" key="5">
    <source>
        <dbReference type="ARBA" id="ARBA00022692"/>
    </source>
</evidence>
<evidence type="ECO:0000256" key="2">
    <source>
        <dbReference type="ARBA" id="ARBA00005745"/>
    </source>
</evidence>
<feature type="transmembrane region" description="Helical" evidence="8">
    <location>
        <begin position="209"/>
        <end position="235"/>
    </location>
</feature>
<evidence type="ECO:0000259" key="9">
    <source>
        <dbReference type="Pfam" id="PF00482"/>
    </source>
</evidence>
<dbReference type="Pfam" id="PF00482">
    <property type="entry name" value="T2SSF"/>
    <property type="match status" value="2"/>
</dbReference>
<feature type="transmembrane region" description="Helical" evidence="8">
    <location>
        <begin position="166"/>
        <end position="189"/>
    </location>
</feature>
<evidence type="ECO:0000313" key="11">
    <source>
        <dbReference type="Proteomes" id="UP000245461"/>
    </source>
</evidence>
<accession>A0A317EEE7</accession>
<dbReference type="Proteomes" id="UP000245461">
    <property type="component" value="Unassembled WGS sequence"/>
</dbReference>
<reference evidence="10 11" key="1">
    <citation type="submission" date="2018-05" db="EMBL/GenBank/DDBJ databases">
        <title>Zavarzinia sp. HR-AS.</title>
        <authorList>
            <person name="Lee Y."/>
            <person name="Jeon C.O."/>
        </authorList>
    </citation>
    <scope>NUCLEOTIDE SEQUENCE [LARGE SCALE GENOMIC DNA]</scope>
    <source>
        <strain evidence="10 11">HR-AS</strain>
    </source>
</reference>
<keyword evidence="7 8" id="KW-0472">Membrane</keyword>